<dbReference type="Gene3D" id="3.40.640.10">
    <property type="entry name" value="Type I PLP-dependent aspartate aminotransferase-like (Major domain)"/>
    <property type="match status" value="1"/>
</dbReference>
<proteinExistence type="predicted"/>
<dbReference type="InterPro" id="IPR004839">
    <property type="entry name" value="Aminotransferase_I/II_large"/>
</dbReference>
<reference evidence="2" key="1">
    <citation type="submission" date="2022-01" db="EMBL/GenBank/DDBJ databases">
        <authorList>
            <person name="King R."/>
        </authorList>
    </citation>
    <scope>NUCLEOTIDE SEQUENCE</scope>
</reference>
<dbReference type="Gene3D" id="3.90.1150.10">
    <property type="entry name" value="Aspartate Aminotransferase, domain 1"/>
    <property type="match status" value="1"/>
</dbReference>
<evidence type="ECO:0000313" key="3">
    <source>
        <dbReference type="Proteomes" id="UP001153620"/>
    </source>
</evidence>
<dbReference type="PANTHER" id="PTHR42858:SF1">
    <property type="entry name" value="LD15494P"/>
    <property type="match status" value="1"/>
</dbReference>
<accession>A0A9N9RQ47</accession>
<evidence type="ECO:0000313" key="2">
    <source>
        <dbReference type="EMBL" id="CAG9801061.1"/>
    </source>
</evidence>
<dbReference type="Pfam" id="PF00155">
    <property type="entry name" value="Aminotran_1_2"/>
    <property type="match status" value="1"/>
</dbReference>
<dbReference type="AlphaFoldDB" id="A0A9N9RQ47"/>
<reference evidence="2" key="2">
    <citation type="submission" date="2022-10" db="EMBL/GenBank/DDBJ databases">
        <authorList>
            <consortium name="ENA_rothamsted_submissions"/>
            <consortium name="culmorum"/>
            <person name="King R."/>
        </authorList>
    </citation>
    <scope>NUCLEOTIDE SEQUENCE</scope>
</reference>
<sequence length="425" mass="48334">MEVNKFKERKEYPLKHLFDGSDLNVYESNYINLSAGTPNEILLGKCNQLFEAATKHLLKYEAANHSYIFQYGPTCGTYSFRTKLAEFLSKQYQWNVDAADLVLTAGASYGLLVILSTLMDLNGVVFLDEATYMIALESISDFNTLKIVPVKLNDDGVDLIDLEEKIVKHKFKHGGSKMFWGCYYTMPTYHNPTSIVFSEGTCQTIIRIARKHDLLIVCDDVYNILHYDDDISPKRLFAYDSMDDNDYKGHVISNGTFSKILAPGVRVGWMECPPRITKAFQNSGFLKSGGGISNYASGVITSMIETGKLEEHVQECWHSYKSQRDALVHALTEYLPQNCSFLKPRGGYFIWIKLPDHIDGEKMCEFILKNYKVFIIRGSRFSIENKLRNYVRISFAFHVPEILSKAGKLLCSGIEDYLAAHTTHE</sequence>
<gene>
    <name evidence="2" type="ORF">CHIRRI_LOCUS3996</name>
</gene>
<protein>
    <recommendedName>
        <fullName evidence="1">Aminotransferase class I/classII large domain-containing protein</fullName>
    </recommendedName>
</protein>
<dbReference type="InterPro" id="IPR015422">
    <property type="entry name" value="PyrdxlP-dep_Trfase_small"/>
</dbReference>
<feature type="domain" description="Aminotransferase class I/classII large" evidence="1">
    <location>
        <begin position="30"/>
        <end position="400"/>
    </location>
</feature>
<evidence type="ECO:0000259" key="1">
    <source>
        <dbReference type="Pfam" id="PF00155"/>
    </source>
</evidence>
<dbReference type="CDD" id="cd00609">
    <property type="entry name" value="AAT_like"/>
    <property type="match status" value="1"/>
</dbReference>
<organism evidence="2 3">
    <name type="scientific">Chironomus riparius</name>
    <dbReference type="NCBI Taxonomy" id="315576"/>
    <lineage>
        <taxon>Eukaryota</taxon>
        <taxon>Metazoa</taxon>
        <taxon>Ecdysozoa</taxon>
        <taxon>Arthropoda</taxon>
        <taxon>Hexapoda</taxon>
        <taxon>Insecta</taxon>
        <taxon>Pterygota</taxon>
        <taxon>Neoptera</taxon>
        <taxon>Endopterygota</taxon>
        <taxon>Diptera</taxon>
        <taxon>Nematocera</taxon>
        <taxon>Chironomoidea</taxon>
        <taxon>Chironomidae</taxon>
        <taxon>Chironominae</taxon>
        <taxon>Chironomus</taxon>
    </lineage>
</organism>
<keyword evidence="3" id="KW-1185">Reference proteome</keyword>
<dbReference type="GO" id="GO:0030170">
    <property type="term" value="F:pyridoxal phosphate binding"/>
    <property type="evidence" value="ECO:0007669"/>
    <property type="project" value="InterPro"/>
</dbReference>
<dbReference type="Proteomes" id="UP001153620">
    <property type="component" value="Chromosome 1"/>
</dbReference>
<dbReference type="EMBL" id="OU895877">
    <property type="protein sequence ID" value="CAG9801061.1"/>
    <property type="molecule type" value="Genomic_DNA"/>
</dbReference>
<dbReference type="SUPFAM" id="SSF53383">
    <property type="entry name" value="PLP-dependent transferases"/>
    <property type="match status" value="1"/>
</dbReference>
<dbReference type="GO" id="GO:0047536">
    <property type="term" value="F:2-aminoadipate transaminase activity"/>
    <property type="evidence" value="ECO:0007669"/>
    <property type="project" value="TreeGrafter"/>
</dbReference>
<dbReference type="InterPro" id="IPR015424">
    <property type="entry name" value="PyrdxlP-dep_Trfase"/>
</dbReference>
<dbReference type="InterPro" id="IPR015421">
    <property type="entry name" value="PyrdxlP-dep_Trfase_major"/>
</dbReference>
<name>A0A9N9RQ47_9DIPT</name>
<dbReference type="FunFam" id="3.40.640.10:FF:000080">
    <property type="entry name" value="Aminotransferase, putative"/>
    <property type="match status" value="1"/>
</dbReference>
<dbReference type="PANTHER" id="PTHR42858">
    <property type="entry name" value="AMINOTRANSFERASE"/>
    <property type="match status" value="1"/>
</dbReference>
<dbReference type="OrthoDB" id="7042322at2759"/>